<evidence type="ECO:0000313" key="6">
    <source>
        <dbReference type="Proteomes" id="UP000285697"/>
    </source>
</evidence>
<dbReference type="PANTHER" id="PTHR34220:SF7">
    <property type="entry name" value="SENSOR HISTIDINE KINASE YPDA"/>
    <property type="match status" value="1"/>
</dbReference>
<dbReference type="Pfam" id="PF06580">
    <property type="entry name" value="His_kinase"/>
    <property type="match status" value="1"/>
</dbReference>
<keyword evidence="4" id="KW-0808">Transferase</keyword>
<evidence type="ECO:0000313" key="5">
    <source>
        <dbReference type="EMBL" id="RHG19007.1"/>
    </source>
</evidence>
<feature type="domain" description="Histidine kinase/HSP90-like ATPase" evidence="2">
    <location>
        <begin position="484"/>
        <end position="564"/>
    </location>
</feature>
<organism evidence="5 6">
    <name type="scientific">Mediterraneibacter gnavus</name>
    <name type="common">Ruminococcus gnavus</name>
    <dbReference type="NCBI Taxonomy" id="33038"/>
    <lineage>
        <taxon>Bacteria</taxon>
        <taxon>Bacillati</taxon>
        <taxon>Bacillota</taxon>
        <taxon>Clostridia</taxon>
        <taxon>Lachnospirales</taxon>
        <taxon>Lachnospiraceae</taxon>
        <taxon>Mediterraneibacter</taxon>
    </lineage>
</organism>
<evidence type="ECO:0000313" key="4">
    <source>
        <dbReference type="EMBL" id="MCB5494713.1"/>
    </source>
</evidence>
<proteinExistence type="predicted"/>
<gene>
    <name evidence="5" type="ORF">DW270_08445</name>
    <name evidence="4" type="ORF">LIQ10_13365</name>
</gene>
<protein>
    <submittedName>
        <fullName evidence="4">Histidine kinase</fullName>
    </submittedName>
</protein>
<reference evidence="5 6" key="1">
    <citation type="submission" date="2018-08" db="EMBL/GenBank/DDBJ databases">
        <title>A genome reference for cultivated species of the human gut microbiota.</title>
        <authorList>
            <person name="Zou Y."/>
            <person name="Xue W."/>
            <person name="Luo G."/>
        </authorList>
    </citation>
    <scope>NUCLEOTIDE SEQUENCE [LARGE SCALE GENOMIC DNA]</scope>
    <source>
        <strain evidence="5 6">AM22-7AC</strain>
    </source>
</reference>
<dbReference type="SUPFAM" id="SSF55874">
    <property type="entry name" value="ATPase domain of HSP90 chaperone/DNA topoisomerase II/histidine kinase"/>
    <property type="match status" value="1"/>
</dbReference>
<reference evidence="4" key="2">
    <citation type="submission" date="2021-10" db="EMBL/GenBank/DDBJ databases">
        <title>Collection of gut derived symbiotic bacterial strains cultured from healthy donors.</title>
        <authorList>
            <person name="Lin H."/>
            <person name="Littmann E."/>
            <person name="Claire K."/>
            <person name="Pamer E."/>
        </authorList>
    </citation>
    <scope>NUCLEOTIDE SEQUENCE</scope>
    <source>
        <strain evidence="4">MSK.23.4</strain>
    </source>
</reference>
<evidence type="ECO:0000256" key="1">
    <source>
        <dbReference type="SAM" id="Phobius"/>
    </source>
</evidence>
<keyword evidence="1" id="KW-0472">Membrane</keyword>
<dbReference type="Gene3D" id="3.30.565.10">
    <property type="entry name" value="Histidine kinase-like ATPase, C-terminal domain"/>
    <property type="match status" value="1"/>
</dbReference>
<keyword evidence="4" id="KW-0418">Kinase</keyword>
<dbReference type="PANTHER" id="PTHR34220">
    <property type="entry name" value="SENSOR HISTIDINE KINASE YPDA"/>
    <property type="match status" value="1"/>
</dbReference>
<feature type="transmembrane region" description="Helical" evidence="1">
    <location>
        <begin position="300"/>
        <end position="320"/>
    </location>
</feature>
<dbReference type="Proteomes" id="UP001297422">
    <property type="component" value="Unassembled WGS sequence"/>
</dbReference>
<feature type="transmembrane region" description="Helical" evidence="1">
    <location>
        <begin position="12"/>
        <end position="36"/>
    </location>
</feature>
<dbReference type="InterPro" id="IPR036890">
    <property type="entry name" value="HATPase_C_sf"/>
</dbReference>
<sequence length="600" mass="69225">MFFKGHRKLQTQLYLAYLGIILFFLGTFSMFFYVFVSGKLKDEAFERLYNNNLTLKDSVEANIEDMDNVSININYSSIVENTLSYDFNLNQDRNSYKRLADLFVMLNGTNSRADYIYLYDLEGTCLQVDSVQKLTHIDLESLSWYQPVLSKKGSLFLSTPYEKKISAYTTDVISLYRTYVNSNRKTVGIVETVKNCKSLFNAIIRFEKKATTPTRIYIYNERKELIYPYQTDLEIPDYPSVSKSNTGTSFNGTRVEQITNPTTSQKEYLTSLPSDYTGWTYYAVQDEADILAPLNDLTRVLLIFVIIMILIASIVSHYLAKRLAHPIAHLKHIIQRMQLSNLGLESPASYPVFSVELKELYDSFSEMNQKLRASRDQLLKVQEAELEARSLALQSQMSPHFYYNSLSSIMILAENGDTKSVAGMCQNLSRIMRYVTDFKTRVVSIREELDYIKEYLYCMKMRNQSSLHYELQIDDSLLDITLPKLCIHPLVENALKYGTNCSPPWRVKIYSIIQDDFWKICVEDTGPGFSEEAIQHLDTQIQTFASNSSEMPKLQINGLGLANIYIRMSIYFEHDFIFEYGNTKEGHAFTAIGAFCRKEK</sequence>
<dbReference type="InterPro" id="IPR010559">
    <property type="entry name" value="Sig_transdc_His_kin_internal"/>
</dbReference>
<feature type="domain" description="Signal transduction histidine kinase internal region" evidence="3">
    <location>
        <begin position="391"/>
        <end position="465"/>
    </location>
</feature>
<dbReference type="GO" id="GO:0000155">
    <property type="term" value="F:phosphorelay sensor kinase activity"/>
    <property type="evidence" value="ECO:0007669"/>
    <property type="project" value="InterPro"/>
</dbReference>
<dbReference type="EMBL" id="QRIA01000009">
    <property type="protein sequence ID" value="RHG19007.1"/>
    <property type="molecule type" value="Genomic_DNA"/>
</dbReference>
<dbReference type="InterPro" id="IPR003594">
    <property type="entry name" value="HATPase_dom"/>
</dbReference>
<dbReference type="AlphaFoldDB" id="A0A414SI01"/>
<name>A0A414SI01_MEDGN</name>
<keyword evidence="1" id="KW-1133">Transmembrane helix</keyword>
<dbReference type="EMBL" id="JAJBNC010000022">
    <property type="protein sequence ID" value="MCB5494713.1"/>
    <property type="molecule type" value="Genomic_DNA"/>
</dbReference>
<dbReference type="RefSeq" id="WP_118262961.1">
    <property type="nucleotide sequence ID" value="NZ_JAAIMT010000017.1"/>
</dbReference>
<comment type="caution">
    <text evidence="5">The sequence shown here is derived from an EMBL/GenBank/DDBJ whole genome shotgun (WGS) entry which is preliminary data.</text>
</comment>
<dbReference type="Pfam" id="PF02518">
    <property type="entry name" value="HATPase_c"/>
    <property type="match status" value="1"/>
</dbReference>
<dbReference type="InterPro" id="IPR050640">
    <property type="entry name" value="Bact_2-comp_sensor_kinase"/>
</dbReference>
<evidence type="ECO:0000259" key="2">
    <source>
        <dbReference type="Pfam" id="PF02518"/>
    </source>
</evidence>
<keyword evidence="1" id="KW-0812">Transmembrane</keyword>
<dbReference type="GO" id="GO:0016020">
    <property type="term" value="C:membrane"/>
    <property type="evidence" value="ECO:0007669"/>
    <property type="project" value="InterPro"/>
</dbReference>
<accession>A0A414SI01</accession>
<dbReference type="Gene3D" id="6.10.340.10">
    <property type="match status" value="1"/>
</dbReference>
<dbReference type="Proteomes" id="UP000285697">
    <property type="component" value="Unassembled WGS sequence"/>
</dbReference>
<evidence type="ECO:0000259" key="3">
    <source>
        <dbReference type="Pfam" id="PF06580"/>
    </source>
</evidence>